<dbReference type="EMBL" id="ONZP01000325">
    <property type="protein sequence ID" value="SPJ81617.1"/>
    <property type="molecule type" value="Genomic_DNA"/>
</dbReference>
<keyword evidence="3" id="KW-1185">Reference proteome</keyword>
<dbReference type="AlphaFoldDB" id="A0AAE8MFC2"/>
<feature type="compositionally biased region" description="Basic and acidic residues" evidence="1">
    <location>
        <begin position="96"/>
        <end position="119"/>
    </location>
</feature>
<comment type="caution">
    <text evidence="2">The sequence shown here is derived from an EMBL/GenBank/DDBJ whole genome shotgun (WGS) entry which is preliminary data.</text>
</comment>
<gene>
    <name evidence="2" type="ORF">FTOL_09022</name>
</gene>
<evidence type="ECO:0000313" key="2">
    <source>
        <dbReference type="EMBL" id="SPJ81617.1"/>
    </source>
</evidence>
<dbReference type="Proteomes" id="UP001187734">
    <property type="component" value="Unassembled WGS sequence"/>
</dbReference>
<feature type="region of interest" description="Disordered" evidence="1">
    <location>
        <begin position="95"/>
        <end position="119"/>
    </location>
</feature>
<evidence type="ECO:0000313" key="3">
    <source>
        <dbReference type="Proteomes" id="UP001187734"/>
    </source>
</evidence>
<organism evidence="2 3">
    <name type="scientific">Fusarium torulosum</name>
    <dbReference type="NCBI Taxonomy" id="33205"/>
    <lineage>
        <taxon>Eukaryota</taxon>
        <taxon>Fungi</taxon>
        <taxon>Dikarya</taxon>
        <taxon>Ascomycota</taxon>
        <taxon>Pezizomycotina</taxon>
        <taxon>Sordariomycetes</taxon>
        <taxon>Hypocreomycetidae</taxon>
        <taxon>Hypocreales</taxon>
        <taxon>Nectriaceae</taxon>
        <taxon>Fusarium</taxon>
    </lineage>
</organism>
<reference evidence="2" key="1">
    <citation type="submission" date="2018-03" db="EMBL/GenBank/DDBJ databases">
        <authorList>
            <person name="Guldener U."/>
        </authorList>
    </citation>
    <scope>NUCLEOTIDE SEQUENCE</scope>
</reference>
<sequence>MCPTGGSWRTEIADDQEEISERLRKIIEDCNKSTGRVSLNEQGQGHLIVKIADGYKHVSQLLIAKMLSCQTWQRGTSFVRIEDGELRESSVMIFTSKEENNDEQHNDPKFREGSTHHERPLDTQRLEIDTLRREDVNAQHLLACTKACIKSFQAYLKAHQAYLARTKACKEEYQACMEKHQAFLEAYQAHVADVHCLAADYARLSVANNIESNMS</sequence>
<proteinExistence type="predicted"/>
<name>A0AAE8MFC2_9HYPO</name>
<protein>
    <submittedName>
        <fullName evidence="2">Uncharacterized protein</fullName>
    </submittedName>
</protein>
<accession>A0AAE8MFC2</accession>
<evidence type="ECO:0000256" key="1">
    <source>
        <dbReference type="SAM" id="MobiDB-lite"/>
    </source>
</evidence>